<dbReference type="SUPFAM" id="SSF53383">
    <property type="entry name" value="PLP-dependent transferases"/>
    <property type="match status" value="1"/>
</dbReference>
<dbReference type="Proteomes" id="UP001484239">
    <property type="component" value="Unassembled WGS sequence"/>
</dbReference>
<evidence type="ECO:0000313" key="4">
    <source>
        <dbReference type="Proteomes" id="UP001484239"/>
    </source>
</evidence>
<dbReference type="Pfam" id="PF00266">
    <property type="entry name" value="Aminotran_5"/>
    <property type="match status" value="1"/>
</dbReference>
<dbReference type="EMBL" id="JBBHLI010000008">
    <property type="protein sequence ID" value="MEK9501998.1"/>
    <property type="molecule type" value="Genomic_DNA"/>
</dbReference>
<keyword evidence="4" id="KW-1185">Reference proteome</keyword>
<dbReference type="InterPro" id="IPR015422">
    <property type="entry name" value="PyrdxlP-dep_Trfase_small"/>
</dbReference>
<keyword evidence="1" id="KW-0663">Pyridoxal phosphate</keyword>
<sequence>MPVADLQTIRAAFPALSRIEAGHPAAYFDGPGGTQVPTAVTDAMVDYLHHRNANTHWAYATSAETDRALEGARAALSDFLGCDPDEVVFGANMTTLTYHLSRALGRGLQAGDEVIVTRLDHQANVAPWRDLARDLELVVREVPFRPEDGRLDVDAYHRLLSDRTRVVALGAASNALGTVTDLAPLVAAAREVGAFTFVDAVHAAQHQLPDAHALGCDALACSPYKFYGPHLGTLYLRRDALAALDPHRLPCAGDAGGERLETGTLSHEAMVGAAAAVDFLAGLAGAEGPRRARLETAFVELEERADGLLDALWGGLEALDGVTLYGPRPGTLRTSTLGFTVAGVPAEEVTRRLSDEQGVFTSHGDFYATTVIDDLGVGPDGLVRAGISIYTSPEEVERLVSGVAALAG</sequence>
<proteinExistence type="predicted"/>
<dbReference type="RefSeq" id="WP_405282629.1">
    <property type="nucleotide sequence ID" value="NZ_CP144380.1"/>
</dbReference>
<accession>A0ABU9ED34</accession>
<dbReference type="PANTHER" id="PTHR43586:SF21">
    <property type="entry name" value="PYRIDOXAL PHOSPHATE (PLP)-DEPENDENT ASPARTATE AMINOTRANSFERASE SUPERFAMILY"/>
    <property type="match status" value="1"/>
</dbReference>
<name>A0ABU9ED34_9BACT</name>
<dbReference type="PANTHER" id="PTHR43586">
    <property type="entry name" value="CYSTEINE DESULFURASE"/>
    <property type="match status" value="1"/>
</dbReference>
<comment type="caution">
    <text evidence="3">The sequence shown here is derived from an EMBL/GenBank/DDBJ whole genome shotgun (WGS) entry which is preliminary data.</text>
</comment>
<dbReference type="InterPro" id="IPR015424">
    <property type="entry name" value="PyrdxlP-dep_Trfase"/>
</dbReference>
<organism evidence="3 4">
    <name type="scientific">Gaopeijia maritima</name>
    <dbReference type="NCBI Taxonomy" id="3119007"/>
    <lineage>
        <taxon>Bacteria</taxon>
        <taxon>Pseudomonadati</taxon>
        <taxon>Gemmatimonadota</taxon>
        <taxon>Longimicrobiia</taxon>
        <taxon>Gaopeijiales</taxon>
        <taxon>Gaopeijiaceae</taxon>
        <taxon>Gaopeijia</taxon>
    </lineage>
</organism>
<gene>
    <name evidence="3" type="ORF">WI372_13475</name>
</gene>
<feature type="domain" description="Aminotransferase class V" evidence="2">
    <location>
        <begin position="27"/>
        <end position="399"/>
    </location>
</feature>
<dbReference type="Gene3D" id="3.90.1150.10">
    <property type="entry name" value="Aspartate Aminotransferase, domain 1"/>
    <property type="match status" value="1"/>
</dbReference>
<evidence type="ECO:0000259" key="2">
    <source>
        <dbReference type="Pfam" id="PF00266"/>
    </source>
</evidence>
<dbReference type="InterPro" id="IPR011340">
    <property type="entry name" value="Cys_dSase-rel"/>
</dbReference>
<evidence type="ECO:0000256" key="1">
    <source>
        <dbReference type="ARBA" id="ARBA00022898"/>
    </source>
</evidence>
<dbReference type="Gene3D" id="3.40.640.10">
    <property type="entry name" value="Type I PLP-dependent aspartate aminotransferase-like (Major domain)"/>
    <property type="match status" value="1"/>
</dbReference>
<dbReference type="NCBIfam" id="TIGR01976">
    <property type="entry name" value="am_tr_V_VC1184"/>
    <property type="match status" value="1"/>
</dbReference>
<protein>
    <submittedName>
        <fullName evidence="3">Cysteine desulfurase-like protein</fullName>
    </submittedName>
</protein>
<reference evidence="3 4" key="1">
    <citation type="submission" date="2024-02" db="EMBL/GenBank/DDBJ databases">
        <title>A novel Gemmatimonadota bacterium.</title>
        <authorList>
            <person name="Du Z.-J."/>
            <person name="Ye Y.-Q."/>
        </authorList>
    </citation>
    <scope>NUCLEOTIDE SEQUENCE [LARGE SCALE GENOMIC DNA]</scope>
    <source>
        <strain evidence="3 4">DH-20</strain>
    </source>
</reference>
<dbReference type="InterPro" id="IPR015421">
    <property type="entry name" value="PyrdxlP-dep_Trfase_major"/>
</dbReference>
<evidence type="ECO:0000313" key="3">
    <source>
        <dbReference type="EMBL" id="MEK9501998.1"/>
    </source>
</evidence>
<dbReference type="InterPro" id="IPR000192">
    <property type="entry name" value="Aminotrans_V_dom"/>
</dbReference>